<gene>
    <name evidence="1" type="ORF">J2S06_000293</name>
</gene>
<dbReference type="EMBL" id="JAUSTR010000001">
    <property type="protein sequence ID" value="MDQ0161223.1"/>
    <property type="molecule type" value="Genomic_DNA"/>
</dbReference>
<sequence>MDHHPADQFRDHVKPFLISKMEEFCLLGYDKITDEELWTFLKAKKWKKIEGLKVHQIAADILSVKVTDFMNFTTIEAYKNGNTFDRKDAQRLLKDLI</sequence>
<dbReference type="Proteomes" id="UP001225646">
    <property type="component" value="Unassembled WGS sequence"/>
</dbReference>
<dbReference type="InterPro" id="IPR025716">
    <property type="entry name" value="Post-transcriptional_regulator"/>
</dbReference>
<organism evidence="1 2">
    <name type="scientific">Aeribacillus alveayuensis</name>
    <dbReference type="NCBI Taxonomy" id="279215"/>
    <lineage>
        <taxon>Bacteria</taxon>
        <taxon>Bacillati</taxon>
        <taxon>Bacillota</taxon>
        <taxon>Bacilli</taxon>
        <taxon>Bacillales</taxon>
        <taxon>Bacillaceae</taxon>
        <taxon>Aeribacillus</taxon>
    </lineage>
</organism>
<keyword evidence="2" id="KW-1185">Reference proteome</keyword>
<proteinExistence type="predicted"/>
<evidence type="ECO:0008006" key="3">
    <source>
        <dbReference type="Google" id="ProtNLM"/>
    </source>
</evidence>
<dbReference type="Pfam" id="PF13797">
    <property type="entry name" value="Post_transc_reg"/>
    <property type="match status" value="1"/>
</dbReference>
<comment type="caution">
    <text evidence="1">The sequence shown here is derived from an EMBL/GenBank/DDBJ whole genome shotgun (WGS) entry which is preliminary data.</text>
</comment>
<reference evidence="1 2" key="1">
    <citation type="submission" date="2023-07" db="EMBL/GenBank/DDBJ databases">
        <title>Genomic Encyclopedia of Type Strains, Phase IV (KMG-IV): sequencing the most valuable type-strain genomes for metagenomic binning, comparative biology and taxonomic classification.</title>
        <authorList>
            <person name="Goeker M."/>
        </authorList>
    </citation>
    <scope>NUCLEOTIDE SEQUENCE [LARGE SCALE GENOMIC DNA]</scope>
    <source>
        <strain evidence="1 2">DSM 19092</strain>
    </source>
</reference>
<protein>
    <recommendedName>
        <fullName evidence="3">ComN-like post-transcriptional regulator</fullName>
    </recommendedName>
</protein>
<evidence type="ECO:0000313" key="1">
    <source>
        <dbReference type="EMBL" id="MDQ0161223.1"/>
    </source>
</evidence>
<accession>A0ABT9VJT7</accession>
<name>A0ABT9VJT7_9BACI</name>
<evidence type="ECO:0000313" key="2">
    <source>
        <dbReference type="Proteomes" id="UP001225646"/>
    </source>
</evidence>
<dbReference type="RefSeq" id="WP_419151064.1">
    <property type="nucleotide sequence ID" value="NZ_JAUSTR010000001.1"/>
</dbReference>